<feature type="transmembrane region" description="Helical" evidence="6">
    <location>
        <begin position="47"/>
        <end position="71"/>
    </location>
</feature>
<evidence type="ECO:0000256" key="4">
    <source>
        <dbReference type="ARBA" id="ARBA00023136"/>
    </source>
</evidence>
<dbReference type="Pfam" id="PF03006">
    <property type="entry name" value="HlyIII"/>
    <property type="match status" value="1"/>
</dbReference>
<reference evidence="7 8" key="1">
    <citation type="submission" date="2019-06" db="EMBL/GenBank/DDBJ databases">
        <title>New taxonomy in bacterial strain CC-CFT640, isolated from vineyard.</title>
        <authorList>
            <person name="Lin S.-Y."/>
            <person name="Tsai C.-F."/>
            <person name="Young C.-C."/>
        </authorList>
    </citation>
    <scope>NUCLEOTIDE SEQUENCE [LARGE SCALE GENOMIC DNA]</scope>
    <source>
        <strain evidence="7 8">CC-CFT640</strain>
    </source>
</reference>
<dbReference type="PROSITE" id="PS51257">
    <property type="entry name" value="PROKAR_LIPOPROTEIN"/>
    <property type="match status" value="1"/>
</dbReference>
<name>A0A5C8PP97_9HYPH</name>
<feature type="binding site" evidence="5">
    <location>
        <position position="195"/>
    </location>
    <ligand>
        <name>Zn(2+)</name>
        <dbReference type="ChEBI" id="CHEBI:29105"/>
    </ligand>
</feature>
<evidence type="ECO:0000256" key="6">
    <source>
        <dbReference type="SAM" id="Phobius"/>
    </source>
</evidence>
<dbReference type="Proteomes" id="UP000321638">
    <property type="component" value="Unassembled WGS sequence"/>
</dbReference>
<evidence type="ECO:0000256" key="1">
    <source>
        <dbReference type="ARBA" id="ARBA00004141"/>
    </source>
</evidence>
<dbReference type="OrthoDB" id="9813689at2"/>
<evidence type="ECO:0000256" key="3">
    <source>
        <dbReference type="ARBA" id="ARBA00022989"/>
    </source>
</evidence>
<dbReference type="AlphaFoldDB" id="A0A5C8PP97"/>
<dbReference type="GO" id="GO:0046872">
    <property type="term" value="F:metal ion binding"/>
    <property type="evidence" value="ECO:0007669"/>
    <property type="project" value="UniProtKB-KW"/>
</dbReference>
<evidence type="ECO:0000313" key="7">
    <source>
        <dbReference type="EMBL" id="TXL76765.1"/>
    </source>
</evidence>
<evidence type="ECO:0000256" key="2">
    <source>
        <dbReference type="ARBA" id="ARBA00022692"/>
    </source>
</evidence>
<gene>
    <name evidence="7" type="ORF">FHP25_11280</name>
</gene>
<feature type="transmembrane region" description="Helical" evidence="6">
    <location>
        <begin position="83"/>
        <end position="104"/>
    </location>
</feature>
<keyword evidence="4 6" id="KW-0472">Membrane</keyword>
<protein>
    <submittedName>
        <fullName evidence="7">Hemolysin III family protein</fullName>
    </submittedName>
</protein>
<feature type="transmembrane region" description="Helical" evidence="6">
    <location>
        <begin position="110"/>
        <end position="130"/>
    </location>
</feature>
<evidence type="ECO:0000256" key="5">
    <source>
        <dbReference type="PIRSR" id="PIRSR604254-1"/>
    </source>
</evidence>
<dbReference type="GO" id="GO:0016020">
    <property type="term" value="C:membrane"/>
    <property type="evidence" value="ECO:0007669"/>
    <property type="project" value="UniProtKB-SubCell"/>
</dbReference>
<dbReference type="EMBL" id="VDUZ01000010">
    <property type="protein sequence ID" value="TXL76765.1"/>
    <property type="molecule type" value="Genomic_DNA"/>
</dbReference>
<dbReference type="PANTHER" id="PTHR20855">
    <property type="entry name" value="ADIPOR/PROGESTIN RECEPTOR-RELATED"/>
    <property type="match status" value="1"/>
</dbReference>
<dbReference type="PANTHER" id="PTHR20855:SF3">
    <property type="entry name" value="LD03007P"/>
    <property type="match status" value="1"/>
</dbReference>
<keyword evidence="5" id="KW-0862">Zinc</keyword>
<comment type="subcellular location">
    <subcellularLocation>
        <location evidence="1">Membrane</location>
        <topology evidence="1">Multi-pass membrane protein</topology>
    </subcellularLocation>
</comment>
<dbReference type="InterPro" id="IPR004254">
    <property type="entry name" value="AdipoR/HlyIII-related"/>
</dbReference>
<dbReference type="RefSeq" id="WP_147847029.1">
    <property type="nucleotide sequence ID" value="NZ_VDUZ01000010.1"/>
</dbReference>
<keyword evidence="2 6" id="KW-0812">Transmembrane</keyword>
<organism evidence="7 8">
    <name type="scientific">Vineibacter terrae</name>
    <dbReference type="NCBI Taxonomy" id="2586908"/>
    <lineage>
        <taxon>Bacteria</taxon>
        <taxon>Pseudomonadati</taxon>
        <taxon>Pseudomonadota</taxon>
        <taxon>Alphaproteobacteria</taxon>
        <taxon>Hyphomicrobiales</taxon>
        <taxon>Vineibacter</taxon>
    </lineage>
</organism>
<comment type="caution">
    <text evidence="7">The sequence shown here is derived from an EMBL/GenBank/DDBJ whole genome shotgun (WGS) entry which is preliminary data.</text>
</comment>
<keyword evidence="5" id="KW-0479">Metal-binding</keyword>
<sequence>MSTILHREYRQSERLADSIIHVIGVASGLIGCVVLAVLALPSTGYRLAVSIGLYGSGLMSMLSCSALYNMARDGSFKRVLRRLDHSAIFVMIAGTYTPFALHVIGGPWGIGLLAFVWTVALAGVMMKLCWPHRFERLSVVVYLVLGWSVVVAIEPLLAGISTAGFVLLIVGGGLYSLGMVFHLWSRLPFQNAIWHGFVLAAASCHYAAILHEVVLSS</sequence>
<keyword evidence="8" id="KW-1185">Reference proteome</keyword>
<accession>A0A5C8PP97</accession>
<keyword evidence="3 6" id="KW-1133">Transmembrane helix</keyword>
<proteinExistence type="predicted"/>
<feature type="transmembrane region" description="Helical" evidence="6">
    <location>
        <begin position="137"/>
        <end position="157"/>
    </location>
</feature>
<feature type="transmembrane region" description="Helical" evidence="6">
    <location>
        <begin position="20"/>
        <end position="41"/>
    </location>
</feature>
<evidence type="ECO:0000313" key="8">
    <source>
        <dbReference type="Proteomes" id="UP000321638"/>
    </source>
</evidence>
<feature type="transmembrane region" description="Helical" evidence="6">
    <location>
        <begin position="192"/>
        <end position="211"/>
    </location>
</feature>
<feature type="transmembrane region" description="Helical" evidence="6">
    <location>
        <begin position="163"/>
        <end position="185"/>
    </location>
</feature>